<evidence type="ECO:0000313" key="2">
    <source>
        <dbReference type="Proteomes" id="UP000504608"/>
    </source>
</evidence>
<dbReference type="KEGG" id="cmax:111490456"/>
<evidence type="ECO:0000256" key="1">
    <source>
        <dbReference type="SAM" id="MobiDB-lite"/>
    </source>
</evidence>
<dbReference type="OrthoDB" id="1680511at2759"/>
<keyword evidence="2" id="KW-1185">Reference proteome</keyword>
<protein>
    <submittedName>
        <fullName evidence="3">Uncharacterized protein LOC111490456</fullName>
    </submittedName>
</protein>
<dbReference type="Proteomes" id="UP000504608">
    <property type="component" value="Unplaced"/>
</dbReference>
<feature type="compositionally biased region" description="Low complexity" evidence="1">
    <location>
        <begin position="257"/>
        <end position="274"/>
    </location>
</feature>
<name>A0A6J1K2H4_CUCMA</name>
<gene>
    <name evidence="3" type="primary">LOC111490456</name>
</gene>
<dbReference type="PANTHER" id="PTHR35483">
    <property type="entry name" value="NUCLEUSENVELOPE PROTEIN"/>
    <property type="match status" value="1"/>
</dbReference>
<feature type="compositionally biased region" description="Gly residues" evidence="1">
    <location>
        <begin position="123"/>
        <end position="139"/>
    </location>
</feature>
<dbReference type="PANTHER" id="PTHR35483:SF1">
    <property type="entry name" value="GLYCINE-RICH PROTEIN-RELATED"/>
    <property type="match status" value="1"/>
</dbReference>
<evidence type="ECO:0000313" key="3">
    <source>
        <dbReference type="RefSeq" id="XP_022994855.1"/>
    </source>
</evidence>
<dbReference type="AlphaFoldDB" id="A0A6J1K2H4"/>
<feature type="compositionally biased region" description="Acidic residues" evidence="1">
    <location>
        <begin position="275"/>
        <end position="290"/>
    </location>
</feature>
<organism evidence="2 3">
    <name type="scientific">Cucurbita maxima</name>
    <name type="common">Pumpkin</name>
    <name type="synonym">Winter squash</name>
    <dbReference type="NCBI Taxonomy" id="3661"/>
    <lineage>
        <taxon>Eukaryota</taxon>
        <taxon>Viridiplantae</taxon>
        <taxon>Streptophyta</taxon>
        <taxon>Embryophyta</taxon>
        <taxon>Tracheophyta</taxon>
        <taxon>Spermatophyta</taxon>
        <taxon>Magnoliopsida</taxon>
        <taxon>eudicotyledons</taxon>
        <taxon>Gunneridae</taxon>
        <taxon>Pentapetalae</taxon>
        <taxon>rosids</taxon>
        <taxon>fabids</taxon>
        <taxon>Cucurbitales</taxon>
        <taxon>Cucurbitaceae</taxon>
        <taxon>Cucurbiteae</taxon>
        <taxon>Cucurbita</taxon>
    </lineage>
</organism>
<sequence length="290" mass="32527">MCSMMQITATQNSLCPNKSLCLVSKSSYPSFLASQTRSAFVNPSANTSYLKKGLPVLKYDHRRVGLKHRYTPIASLFGSKGKDNGDGGSPWKAFDKVVENFKKGRSVEDILRQQIENKDFYDGGDGGRTPPGGGGGSSGGDSSSESEDHNILGILEETMHVVLATIGLVLVYIYIIEGQELVLLAKDYIKYLFGADRSARLKSAMYSWGKFYKRRTRKKQKPDEYWLEKAILNTPTWWDHPDKYRYAIMEYLESQRQQESPAASSSSSSSSSSSYDDEEYEESNSDDEQF</sequence>
<dbReference type="GeneID" id="111490456"/>
<feature type="region of interest" description="Disordered" evidence="1">
    <location>
        <begin position="118"/>
        <end position="147"/>
    </location>
</feature>
<reference evidence="3" key="1">
    <citation type="submission" date="2025-08" db="UniProtKB">
        <authorList>
            <consortium name="RefSeq"/>
        </authorList>
    </citation>
    <scope>IDENTIFICATION</scope>
    <source>
        <tissue evidence="3">Young leaves</tissue>
    </source>
</reference>
<feature type="region of interest" description="Disordered" evidence="1">
    <location>
        <begin position="257"/>
        <end position="290"/>
    </location>
</feature>
<dbReference type="RefSeq" id="XP_022994855.1">
    <property type="nucleotide sequence ID" value="XM_023139087.1"/>
</dbReference>
<dbReference type="GO" id="GO:0009507">
    <property type="term" value="C:chloroplast"/>
    <property type="evidence" value="ECO:0007669"/>
    <property type="project" value="TreeGrafter"/>
</dbReference>
<accession>A0A6J1K2H4</accession>
<proteinExistence type="predicted"/>